<gene>
    <name evidence="1" type="ORF">PPSIR1_02658</name>
</gene>
<evidence type="ECO:0000313" key="1">
    <source>
        <dbReference type="EMBL" id="EDM73650.1"/>
    </source>
</evidence>
<comment type="caution">
    <text evidence="1">The sequence shown here is derived from an EMBL/GenBank/DDBJ whole genome shotgun (WGS) entry which is preliminary data.</text>
</comment>
<keyword evidence="2" id="KW-1185">Reference proteome</keyword>
<evidence type="ECO:0008006" key="3">
    <source>
        <dbReference type="Google" id="ProtNLM"/>
    </source>
</evidence>
<protein>
    <recommendedName>
        <fullName evidence="3">STAS/SEC14 domain-containing protein</fullName>
    </recommendedName>
</protein>
<dbReference type="InterPro" id="IPR036513">
    <property type="entry name" value="STAS_dom_sf"/>
</dbReference>
<dbReference type="InterPro" id="IPR021866">
    <property type="entry name" value="SpoIIAA-like"/>
</dbReference>
<organism evidence="1 2">
    <name type="scientific">Plesiocystis pacifica SIR-1</name>
    <dbReference type="NCBI Taxonomy" id="391625"/>
    <lineage>
        <taxon>Bacteria</taxon>
        <taxon>Pseudomonadati</taxon>
        <taxon>Myxococcota</taxon>
        <taxon>Polyangia</taxon>
        <taxon>Nannocystales</taxon>
        <taxon>Nannocystaceae</taxon>
        <taxon>Plesiocystis</taxon>
    </lineage>
</organism>
<dbReference type="RefSeq" id="WP_006977184.1">
    <property type="nucleotide sequence ID" value="NZ_ABCS01000193.1"/>
</dbReference>
<dbReference type="AlphaFoldDB" id="A6GKE8"/>
<dbReference type="STRING" id="391625.PPSIR1_02658"/>
<dbReference type="Proteomes" id="UP000005801">
    <property type="component" value="Unassembled WGS sequence"/>
</dbReference>
<dbReference type="EMBL" id="ABCS01000193">
    <property type="protein sequence ID" value="EDM73650.1"/>
    <property type="molecule type" value="Genomic_DNA"/>
</dbReference>
<dbReference type="OrthoDB" id="5534201at2"/>
<proteinExistence type="predicted"/>
<sequence>MPLSFRDATSPTGVAYLFIDTWGVIELEDAQAFVAQLDRPEHDYGRVLSVVQPKTDFRPKARKVYMQVENFSAVAVVVNGAIVRAAINLMIRLMHHRSGVVSLFETVEAAEAWLEQQPLRQRPDRAAHSGS</sequence>
<accession>A6GKE8</accession>
<dbReference type="Pfam" id="PF11964">
    <property type="entry name" value="SpoIIAA-like"/>
    <property type="match status" value="1"/>
</dbReference>
<evidence type="ECO:0000313" key="2">
    <source>
        <dbReference type="Proteomes" id="UP000005801"/>
    </source>
</evidence>
<dbReference type="SUPFAM" id="SSF52091">
    <property type="entry name" value="SpoIIaa-like"/>
    <property type="match status" value="1"/>
</dbReference>
<name>A6GKE8_9BACT</name>
<reference evidence="1 2" key="1">
    <citation type="submission" date="2007-06" db="EMBL/GenBank/DDBJ databases">
        <authorList>
            <person name="Shimkets L."/>
            <person name="Ferriera S."/>
            <person name="Johnson J."/>
            <person name="Kravitz S."/>
            <person name="Beeson K."/>
            <person name="Sutton G."/>
            <person name="Rogers Y.-H."/>
            <person name="Friedman R."/>
            <person name="Frazier M."/>
            <person name="Venter J.C."/>
        </authorList>
    </citation>
    <scope>NUCLEOTIDE SEQUENCE [LARGE SCALE GENOMIC DNA]</scope>
    <source>
        <strain evidence="1 2">SIR-1</strain>
    </source>
</reference>